<gene>
    <name evidence="1" type="ORF">AA0113_g9943</name>
</gene>
<comment type="caution">
    <text evidence="1">The sequence shown here is derived from an EMBL/GenBank/DDBJ whole genome shotgun (WGS) entry which is preliminary data.</text>
</comment>
<name>A0A4Q4QYS5_9PLEO</name>
<evidence type="ECO:0000313" key="1">
    <source>
        <dbReference type="EMBL" id="RYO48456.1"/>
    </source>
</evidence>
<dbReference type="OrthoDB" id="3694092at2759"/>
<organism evidence="1 2">
    <name type="scientific">Alternaria arborescens</name>
    <dbReference type="NCBI Taxonomy" id="156630"/>
    <lineage>
        <taxon>Eukaryota</taxon>
        <taxon>Fungi</taxon>
        <taxon>Dikarya</taxon>
        <taxon>Ascomycota</taxon>
        <taxon>Pezizomycotina</taxon>
        <taxon>Dothideomycetes</taxon>
        <taxon>Pleosporomycetidae</taxon>
        <taxon>Pleosporales</taxon>
        <taxon>Pleosporineae</taxon>
        <taxon>Pleosporaceae</taxon>
        <taxon>Alternaria</taxon>
        <taxon>Alternaria sect. Alternaria</taxon>
    </lineage>
</organism>
<sequence length="387" mass="44517">MSSPLFWNAPPWATKYIEDVTQHGPLPEGIRVVEEKVKSSFRYEIGAGDKLKSFTRHPLSPEGRVEWRKVLAYAGEEKGCKADFPGVAHPPIVYKPSEWEWWRGDNNMVNLLISALQISGVEVEQKDFQNKNNQNAVKKMKSDPLDLYHPCDRQRLAVYQDEHMASCWARHFGRGLVIVSPEFRKDRKNFTAHINPKPQDRPAVRARYSTGIQEEFPPIVLGCLPIDGEANIWFLMVPVDATRNVFHSLWKGCNWDQQASRFGYGNTEQFIWAAVSIQRSVVLRALPKDDRHLGNALRQYGQYLAEENGHGSRKFVYKPKEGHDSFPTLTFHELTRWILTSGPQSSAKRHANDWDTAILHRVAHRKTLIPDYWDKFTEAATAMQLKK</sequence>
<keyword evidence="2" id="KW-1185">Reference proteome</keyword>
<evidence type="ECO:0000313" key="2">
    <source>
        <dbReference type="Proteomes" id="UP000293823"/>
    </source>
</evidence>
<dbReference type="Proteomes" id="UP000293823">
    <property type="component" value="Unassembled WGS sequence"/>
</dbReference>
<reference evidence="2" key="1">
    <citation type="journal article" date="2019" name="bioRxiv">
        <title>Genomics, evolutionary history and diagnostics of the Alternaria alternata species group including apple and Asian pear pathotypes.</title>
        <authorList>
            <person name="Armitage A.D."/>
            <person name="Cockerton H.M."/>
            <person name="Sreenivasaprasad S."/>
            <person name="Woodhall J.W."/>
            <person name="Lane C.R."/>
            <person name="Harrison R.J."/>
            <person name="Clarkson J.P."/>
        </authorList>
    </citation>
    <scope>NUCLEOTIDE SEQUENCE [LARGE SCALE GENOMIC DNA]</scope>
    <source>
        <strain evidence="2">RGR 97.0016</strain>
    </source>
</reference>
<protein>
    <submittedName>
        <fullName evidence="1">Uncharacterized protein</fullName>
    </submittedName>
</protein>
<dbReference type="AlphaFoldDB" id="A0A4Q4QYS5"/>
<dbReference type="EMBL" id="PEJP01000048">
    <property type="protein sequence ID" value="RYO48456.1"/>
    <property type="molecule type" value="Genomic_DNA"/>
</dbReference>
<proteinExistence type="predicted"/>
<accession>A0A4Q4QYS5</accession>